<dbReference type="OrthoDB" id="509099at2759"/>
<reference evidence="6" key="1">
    <citation type="submission" date="2020-12" db="EMBL/GenBank/DDBJ databases">
        <authorList>
            <person name="Iha C."/>
        </authorList>
    </citation>
    <scope>NUCLEOTIDE SEQUENCE</scope>
</reference>
<proteinExistence type="predicted"/>
<feature type="domain" description="Poly(A) RNA polymerase mitochondrial-like central palm" evidence="4">
    <location>
        <begin position="64"/>
        <end position="201"/>
    </location>
</feature>
<dbReference type="Gene3D" id="1.10.1410.10">
    <property type="match status" value="1"/>
</dbReference>
<organism evidence="6 7">
    <name type="scientific">Ostreobium quekettii</name>
    <dbReference type="NCBI Taxonomy" id="121088"/>
    <lineage>
        <taxon>Eukaryota</taxon>
        <taxon>Viridiplantae</taxon>
        <taxon>Chlorophyta</taxon>
        <taxon>core chlorophytes</taxon>
        <taxon>Ulvophyceae</taxon>
        <taxon>TCBD clade</taxon>
        <taxon>Bryopsidales</taxon>
        <taxon>Ostreobineae</taxon>
        <taxon>Ostreobiaceae</taxon>
        <taxon>Ostreobium</taxon>
    </lineage>
</organism>
<dbReference type="InterPro" id="IPR054708">
    <property type="entry name" value="MTPAP-like_central"/>
</dbReference>
<dbReference type="InterPro" id="IPR057027">
    <property type="entry name" value="TPR_mt"/>
</dbReference>
<feature type="repeat" description="PPR" evidence="2">
    <location>
        <begin position="1045"/>
        <end position="1079"/>
    </location>
</feature>
<feature type="repeat" description="PPR" evidence="2">
    <location>
        <begin position="778"/>
        <end position="812"/>
    </location>
</feature>
<dbReference type="PANTHER" id="PTHR47932">
    <property type="entry name" value="ATPASE EXPRESSION PROTEIN 3"/>
    <property type="match status" value="1"/>
</dbReference>
<protein>
    <submittedName>
        <fullName evidence="6">Uncharacterized protein</fullName>
    </submittedName>
</protein>
<evidence type="ECO:0000313" key="7">
    <source>
        <dbReference type="Proteomes" id="UP000708148"/>
    </source>
</evidence>
<keyword evidence="1" id="KW-0677">Repeat</keyword>
<dbReference type="EMBL" id="CAJHUC010002940">
    <property type="protein sequence ID" value="CAD7704658.1"/>
    <property type="molecule type" value="Genomic_DNA"/>
</dbReference>
<comment type="caution">
    <text evidence="6">The sequence shown here is derived from an EMBL/GenBank/DDBJ whole genome shotgun (WGS) entry which is preliminary data.</text>
</comment>
<gene>
    <name evidence="6" type="ORF">OSTQU699_LOCUS10013</name>
</gene>
<name>A0A8S1JC52_9CHLO</name>
<dbReference type="Proteomes" id="UP000708148">
    <property type="component" value="Unassembled WGS sequence"/>
</dbReference>
<dbReference type="Gene3D" id="3.30.460.10">
    <property type="entry name" value="Beta Polymerase, domain 2"/>
    <property type="match status" value="1"/>
</dbReference>
<feature type="region of interest" description="Disordered" evidence="3">
    <location>
        <begin position="560"/>
        <end position="598"/>
    </location>
</feature>
<feature type="region of interest" description="Disordered" evidence="3">
    <location>
        <begin position="376"/>
        <end position="496"/>
    </location>
</feature>
<keyword evidence="7" id="KW-1185">Reference proteome</keyword>
<dbReference type="SUPFAM" id="SSF81631">
    <property type="entry name" value="PAP/OAS1 substrate-binding domain"/>
    <property type="match status" value="1"/>
</dbReference>
<dbReference type="SUPFAM" id="SSF81301">
    <property type="entry name" value="Nucleotidyltransferase"/>
    <property type="match status" value="1"/>
</dbReference>
<dbReference type="Pfam" id="PF01535">
    <property type="entry name" value="PPR"/>
    <property type="match status" value="2"/>
</dbReference>
<dbReference type="NCBIfam" id="TIGR00756">
    <property type="entry name" value="PPR"/>
    <property type="match status" value="6"/>
</dbReference>
<feature type="repeat" description="PPR" evidence="2">
    <location>
        <begin position="1397"/>
        <end position="1431"/>
    </location>
</feature>
<evidence type="ECO:0000259" key="5">
    <source>
        <dbReference type="Pfam" id="PF23276"/>
    </source>
</evidence>
<dbReference type="Pfam" id="PF13041">
    <property type="entry name" value="PPR_2"/>
    <property type="match status" value="2"/>
</dbReference>
<feature type="domain" description="Pentatricopeptide repeat-containing protein-mitochondrial" evidence="5">
    <location>
        <begin position="1196"/>
        <end position="1315"/>
    </location>
</feature>
<dbReference type="Gene3D" id="1.25.40.10">
    <property type="entry name" value="Tetratricopeptide repeat domain"/>
    <property type="match status" value="6"/>
</dbReference>
<evidence type="ECO:0000256" key="2">
    <source>
        <dbReference type="PROSITE-ProRule" id="PRU00708"/>
    </source>
</evidence>
<dbReference type="Pfam" id="PF22600">
    <property type="entry name" value="MTPAP-like_central"/>
    <property type="match status" value="1"/>
</dbReference>
<evidence type="ECO:0000313" key="6">
    <source>
        <dbReference type="EMBL" id="CAD7704658.1"/>
    </source>
</evidence>
<dbReference type="CDD" id="cd05402">
    <property type="entry name" value="NT_PAP_TUTase"/>
    <property type="match status" value="1"/>
</dbReference>
<feature type="repeat" description="PPR" evidence="2">
    <location>
        <begin position="1010"/>
        <end position="1044"/>
    </location>
</feature>
<sequence>MGALADRLDSSTGLLVPVDSMAPALKHTNRNEDGKAKGIGHADEANLTNSDVKSKTMKTRPSRLHEEIVAFAAQLTPTAAEHERCDGIIELVRKTCYEIFGTRAQVEPFGSFVNGLATSSSDVDLVICGLLNPDSPGVFFGNKQLLAGQHLRKLKDKLQECPKLHIVDTQLIQHAKIPLLKFTTEDGVMVDLSINDDSGPKAARYILEKVRQYPPLRPLALVLKAFLKAYHLADVKDGGLGGFAQANLLVAHIQETMKAGQPTSDFGELLVTFFDRYANLFNPALQAVSVRMGGIVARYWVENRMHYSAGRRGGPRHGKTIRTVGNTFSPMLGELWVVENPITALDVAQGSFNIYIVRELFGWACWALKAVMPGRGGQKGSPGVSPLGLLFNRTTNPEDASAPHHTPRPSTQFLTPPSSGGRDGSPLPIASFANSAMVPTGVVPRPVGRPAGAPHSRRPLRPEATLSPLDAKPANPKALPGGQGAAQPRRRVPAGSHEPAAILVVKPGTGHLGSATPGGAVQGGPSAASLVAIDRALGSGNAALCWEIVQRLNSMVQAADGSNPAKETADAPQASDCALRSRSQLVTSDPGPGPSSLGNVIEGYDWDIDILGGKEDGKDRSTDWVQGGEKMGSQLAQQPARAYGHLGRAHGQSAAEPVVDGVCAPDVGIDDGQRSVADLLGRRHRRLLRLFLHSQCRDIAIEYTKLLLPCGKVFTAALRELLQFGDADAVLSVLNSCEEDGAALDQYAFSTKLSALGRLGLLDDARQAFNRDLEVRSSLYIFNSMMDAYARVGDNESLQELKCLMSDRGISPDAITYTSLIRSMGMVGKMEDVKLLVQEMLAAGLRPTPHTFTVVFKAAERNRNADADWLMALPDIMADHGIQMNQQILGAMIAACSWADLGPDQIQTIFDWVEDLRQRSRCGDMVYNSLLLLCARRGLSERVMDVWDALHDDRVHPNGHLFSAALSACISGQAVPSLMNFAARVAQELMHEWRTVKSRTSTKSRETASFLGAFNSLINVHVWLGNLDEALDLYNRMRHQGPMPDEITYNTLMSAFANTGRVKRSMELLVDMQEDGLKPTVRTYGTLLNACAKALEVGRAQKLFKHMQAAGVPPSVECYTSLIDACVKEGSPASLETAFVEFGAMKAAGLRPTAVTYGCLLVGCEKMRDTDHAFLLYREASDAGVLPTDEFHNTLVNMCTRADRLDEALELVKSLARNHGAIELHTLNSLVRALCDNFTERAVAVLRLMRNREMLPSRDTYLSLVTACARDGNWGLAIQLWREMQTRGMEVDRVAGSMLVMSLCRAGELATALQVADDMLTASAMPSLRKGMDVEHLGDVEPDRVVHRHACLPDALALGSLAHALAQNSEPMAALRAFNQIRRQEGDAGLCTLVSRSRHVFESLIEACCRKGLTESALEVFDEWKAAAAMVMAQNRVQGGEEWAYKRCTRWGIMALLVPLIQLVPVTTRPISPSPYWGFIAPVCGGYTTLQYVAIGSREHILCAVVAVSILYKNSG</sequence>
<evidence type="ECO:0000259" key="4">
    <source>
        <dbReference type="Pfam" id="PF22600"/>
    </source>
</evidence>
<accession>A0A8S1JC52</accession>
<dbReference type="PROSITE" id="PS51375">
    <property type="entry name" value="PPR"/>
    <property type="match status" value="8"/>
</dbReference>
<feature type="repeat" description="PPR" evidence="2">
    <location>
        <begin position="1080"/>
        <end position="1114"/>
    </location>
</feature>
<dbReference type="InterPro" id="IPR043519">
    <property type="entry name" value="NT_sf"/>
</dbReference>
<evidence type="ECO:0000256" key="3">
    <source>
        <dbReference type="SAM" id="MobiDB-lite"/>
    </source>
</evidence>
<feature type="repeat" description="PPR" evidence="2">
    <location>
        <begin position="813"/>
        <end position="847"/>
    </location>
</feature>
<feature type="repeat" description="PPR" evidence="2">
    <location>
        <begin position="1153"/>
        <end position="1187"/>
    </location>
</feature>
<dbReference type="InterPro" id="IPR002885">
    <property type="entry name" value="PPR_rpt"/>
</dbReference>
<feature type="compositionally biased region" description="Polar residues" evidence="3">
    <location>
        <begin position="408"/>
        <end position="418"/>
    </location>
</feature>
<dbReference type="Pfam" id="PF23276">
    <property type="entry name" value="TPR_24"/>
    <property type="match status" value="1"/>
</dbReference>
<evidence type="ECO:0000256" key="1">
    <source>
        <dbReference type="ARBA" id="ARBA00022737"/>
    </source>
</evidence>
<feature type="repeat" description="PPR" evidence="2">
    <location>
        <begin position="1257"/>
        <end position="1291"/>
    </location>
</feature>
<dbReference type="InterPro" id="IPR011990">
    <property type="entry name" value="TPR-like_helical_dom_sf"/>
</dbReference>
<dbReference type="PANTHER" id="PTHR47932:SF44">
    <property type="entry name" value="MIOREX COMPLEX COMPONENT 1"/>
    <property type="match status" value="1"/>
</dbReference>
<feature type="compositionally biased region" description="Low complexity" evidence="3">
    <location>
        <begin position="438"/>
        <end position="454"/>
    </location>
</feature>
<dbReference type="Pfam" id="PF13812">
    <property type="entry name" value="PPR_3"/>
    <property type="match status" value="1"/>
</dbReference>